<evidence type="ECO:0000256" key="6">
    <source>
        <dbReference type="ARBA" id="ARBA00023315"/>
    </source>
</evidence>
<comment type="function">
    <text evidence="7">Catalyzes two activities which are involved in the cyclic version of arginine biosynthesis: the synthesis of acetylglutamate from glutamate and acetyl-CoA, and of ornithine by transacetylation between acetylornithine and glutamate.</text>
</comment>
<name>A0A7S0LID0_9EUKA</name>
<dbReference type="HAMAP" id="MF_01106">
    <property type="entry name" value="ArgJ"/>
    <property type="match status" value="1"/>
</dbReference>
<keyword evidence="6 7" id="KW-0012">Acyltransferase</keyword>
<dbReference type="Gene3D" id="3.60.70.12">
    <property type="entry name" value="L-amino peptidase D-ALA esterase/amidase"/>
    <property type="match status" value="1"/>
</dbReference>
<comment type="similarity">
    <text evidence="1 7">Belongs to the ArgJ family.</text>
</comment>
<dbReference type="CDD" id="cd02152">
    <property type="entry name" value="OAT"/>
    <property type="match status" value="1"/>
</dbReference>
<feature type="binding site" evidence="7">
    <location>
        <position position="126"/>
    </location>
    <ligand>
        <name>substrate</name>
    </ligand>
</feature>
<feature type="binding site" evidence="7">
    <location>
        <position position="148"/>
    </location>
    <ligand>
        <name>substrate</name>
    </ligand>
</feature>
<keyword evidence="3 7" id="KW-0808">Transferase</keyword>
<feature type="binding site" evidence="7">
    <location>
        <position position="159"/>
    </location>
    <ligand>
        <name>substrate</name>
    </ligand>
</feature>
<evidence type="ECO:0000256" key="1">
    <source>
        <dbReference type="ARBA" id="ARBA00006774"/>
    </source>
</evidence>
<dbReference type="Pfam" id="PF01960">
    <property type="entry name" value="ArgJ"/>
    <property type="match status" value="1"/>
</dbReference>
<protein>
    <recommendedName>
        <fullName evidence="7">Arginine biosynthesis bifunctional protein ArgJ, mitochondrial</fullName>
    </recommendedName>
    <domain>
        <recommendedName>
            <fullName evidence="7">Glutamate N-acetyltransferase</fullName>
            <shortName evidence="7">GAT</shortName>
            <ecNumber evidence="7">2.3.1.35</ecNumber>
        </recommendedName>
        <alternativeName>
            <fullName evidence="7">Ornithine acetyltransferase</fullName>
            <shortName evidence="7">OATase</shortName>
        </alternativeName>
        <alternativeName>
            <fullName evidence="7">Ornithine transacetylase</fullName>
        </alternativeName>
    </domain>
    <domain>
        <recommendedName>
            <fullName evidence="7">Amino-acid acetyltransferase</fullName>
            <ecNumber evidence="7">2.3.1.1</ecNumber>
        </recommendedName>
        <alternativeName>
            <fullName evidence="7">N-acetylglutamate synthase</fullName>
            <shortName evidence="7">AGS</shortName>
        </alternativeName>
    </domain>
    <component>
        <recommendedName>
            <fullName evidence="7">Arginine biosynthesis bifunctional protein ArgJ alpha chain</fullName>
        </recommendedName>
    </component>
    <component>
        <recommendedName>
            <fullName evidence="7">Arginine biosynthesis bifunctional protein ArgJ beta chain</fullName>
        </recommendedName>
    </component>
</protein>
<dbReference type="Gene3D" id="3.10.20.340">
    <property type="entry name" value="ArgJ beta chain, C-terminal domain"/>
    <property type="match status" value="1"/>
</dbReference>
<dbReference type="NCBIfam" id="NF003802">
    <property type="entry name" value="PRK05388.1"/>
    <property type="match status" value="1"/>
</dbReference>
<comment type="pathway">
    <text evidence="7">Amino-acid biosynthesis; L-arginine biosynthesis; L-ornithine and N-acetyl-L-glutamate from L-glutamate and N(2)-acetyl-L-ornithine (cyclic): step 1/1.</text>
</comment>
<dbReference type="PANTHER" id="PTHR23100">
    <property type="entry name" value="ARGININE BIOSYNTHESIS BIFUNCTIONAL PROTEIN ARGJ"/>
    <property type="match status" value="1"/>
</dbReference>
<feature type="site" description="Cleavage; by autolysis" evidence="7">
    <location>
        <begin position="158"/>
        <end position="159"/>
    </location>
</feature>
<comment type="subcellular location">
    <subcellularLocation>
        <location evidence="7">Mitochondrion matrix</location>
    </subcellularLocation>
</comment>
<keyword evidence="7" id="KW-0496">Mitochondrion</keyword>
<evidence type="ECO:0000256" key="3">
    <source>
        <dbReference type="ARBA" id="ARBA00022679"/>
    </source>
</evidence>
<dbReference type="AlphaFoldDB" id="A0A7S0LID0"/>
<dbReference type="GO" id="GO:0005759">
    <property type="term" value="C:mitochondrial matrix"/>
    <property type="evidence" value="ECO:0007669"/>
    <property type="project" value="UniProtKB-SubCell"/>
</dbReference>
<evidence type="ECO:0000256" key="5">
    <source>
        <dbReference type="ARBA" id="ARBA00023268"/>
    </source>
</evidence>
<reference evidence="8" key="1">
    <citation type="submission" date="2021-01" db="EMBL/GenBank/DDBJ databases">
        <authorList>
            <person name="Corre E."/>
            <person name="Pelletier E."/>
            <person name="Niang G."/>
            <person name="Scheremetjew M."/>
            <person name="Finn R."/>
            <person name="Kale V."/>
            <person name="Holt S."/>
            <person name="Cochrane G."/>
            <person name="Meng A."/>
            <person name="Brown T."/>
            <person name="Cohen L."/>
        </authorList>
    </citation>
    <scope>NUCLEOTIDE SEQUENCE</scope>
    <source>
        <strain evidence="8">PLY182g</strain>
    </source>
</reference>
<keyword evidence="2 7" id="KW-0055">Arginine biosynthesis</keyword>
<dbReference type="InterPro" id="IPR002813">
    <property type="entry name" value="Arg_biosynth_ArgJ"/>
</dbReference>
<feature type="binding site" evidence="7">
    <location>
        <position position="394"/>
    </location>
    <ligand>
        <name>substrate</name>
    </ligand>
</feature>
<evidence type="ECO:0000313" key="8">
    <source>
        <dbReference type="EMBL" id="CAD8612507.1"/>
    </source>
</evidence>
<dbReference type="SUPFAM" id="SSF56266">
    <property type="entry name" value="DmpA/ArgJ-like"/>
    <property type="match status" value="1"/>
</dbReference>
<dbReference type="InterPro" id="IPR016117">
    <property type="entry name" value="ArgJ-like_dom_sf"/>
</dbReference>
<dbReference type="EMBL" id="HBEY01033261">
    <property type="protein sequence ID" value="CAD8612507.1"/>
    <property type="molecule type" value="Transcribed_RNA"/>
</dbReference>
<keyword evidence="7" id="KW-0028">Amino-acid biosynthesis</keyword>
<dbReference type="PANTHER" id="PTHR23100:SF0">
    <property type="entry name" value="ARGININE BIOSYNTHESIS BIFUNCTIONAL PROTEIN ARGJ, MITOCHONDRIAL"/>
    <property type="match status" value="1"/>
</dbReference>
<sequence length="394" mass="40908">MNVTLIVADAPTASYAAVFTSNAFCGAPVTLGRRRMHEGLPLQALCINNKVSNVCAAGDGVADAETVCSAVAAALDLPGGSSSVLPSSTGVIGWKLPVDAMVKAVPDAVGDLQRDSLLPAAKGIMTTDRYPKLRSVEACGGRLVGIAKGAGMIEPNMATMLSFILTDLDVPRSELQRMLAAAADSSFNCMSVDADQSTSDTLVCISSATTPLKASRDQEALAEFEGALRQLCEELSGDVARNGEGTSHVIRVRVSGSPTREIARGVGKAVVNSPLFKTAVAGNDPNVGRLVGAVGSYLGRAAPELELGGVSMRLGGRTIFKQGSFDLDSEAEAELSAHLKQALITGEGGVSLPYPPHERCVEVEVELGNGDEAITVVGSDLTREYVDINADYRS</sequence>
<comment type="pathway">
    <text evidence="7">Amino-acid biosynthesis; L-arginine biosynthesis; N(2)-acetyl-L-ornithine from L-glutamate: step 1/4.</text>
</comment>
<dbReference type="GO" id="GO:0006526">
    <property type="term" value="P:L-arginine biosynthetic process"/>
    <property type="evidence" value="ECO:0007669"/>
    <property type="project" value="UniProtKB-UniRule"/>
</dbReference>
<organism evidence="8">
    <name type="scientific">Coccolithus braarudii</name>
    <dbReference type="NCBI Taxonomy" id="221442"/>
    <lineage>
        <taxon>Eukaryota</taxon>
        <taxon>Haptista</taxon>
        <taxon>Haptophyta</taxon>
        <taxon>Prymnesiophyceae</taxon>
        <taxon>Coccolithales</taxon>
        <taxon>Coccolithaceae</taxon>
        <taxon>Coccolithus</taxon>
    </lineage>
</organism>
<dbReference type="InterPro" id="IPR042195">
    <property type="entry name" value="ArgJ_beta_C"/>
</dbReference>
<comment type="PTM">
    <text evidence="7">The alpha and beta chains are autoproteolytically processed from a single precursor protein within the mitochondrion.</text>
</comment>
<accession>A0A7S0LID0</accession>
<dbReference type="EC" id="2.3.1.1" evidence="7"/>
<dbReference type="GO" id="GO:0006592">
    <property type="term" value="P:ornithine biosynthetic process"/>
    <property type="evidence" value="ECO:0007669"/>
    <property type="project" value="TreeGrafter"/>
</dbReference>
<dbReference type="UniPathway" id="UPA00068">
    <property type="reaction ID" value="UER00106"/>
</dbReference>
<evidence type="ECO:0000256" key="2">
    <source>
        <dbReference type="ARBA" id="ARBA00022571"/>
    </source>
</evidence>
<keyword evidence="5 7" id="KW-0511">Multifunctional enzyme</keyword>
<keyword evidence="4 7" id="KW-0068">Autocatalytic cleavage</keyword>
<feature type="site" description="Involved in the stabilization of negative charge on the oxyanion by the formation of the oxyanion hole" evidence="7">
    <location>
        <position position="89"/>
    </location>
</feature>
<feature type="chain" id="PRO_5031646564" description="Arginine biosynthesis bifunctional protein ArgJ alpha chain" evidence="7">
    <location>
        <begin position="1"/>
        <end position="158"/>
    </location>
</feature>
<dbReference type="GO" id="GO:0004042">
    <property type="term" value="F:L-glutamate N-acetyltransferase activity"/>
    <property type="evidence" value="ECO:0007669"/>
    <property type="project" value="UniProtKB-UniRule"/>
</dbReference>
<feature type="site" description="Involved in the stabilization of negative charge on the oxyanion by the formation of the oxyanion hole" evidence="7">
    <location>
        <position position="90"/>
    </location>
</feature>
<comment type="subunit">
    <text evidence="7">Heterodimer of an alpha and a beta chain.</text>
</comment>
<proteinExistence type="inferred from homology"/>
<feature type="active site" description="Nucleophile" evidence="7">
    <location>
        <position position="159"/>
    </location>
</feature>
<gene>
    <name evidence="8" type="ORF">CPEL01642_LOCUS15887</name>
</gene>
<comment type="catalytic activity">
    <reaction evidence="7">
        <text>L-glutamate + acetyl-CoA = N-acetyl-L-glutamate + CoA + H(+)</text>
        <dbReference type="Rhea" id="RHEA:24292"/>
        <dbReference type="ChEBI" id="CHEBI:15378"/>
        <dbReference type="ChEBI" id="CHEBI:29985"/>
        <dbReference type="ChEBI" id="CHEBI:44337"/>
        <dbReference type="ChEBI" id="CHEBI:57287"/>
        <dbReference type="ChEBI" id="CHEBI:57288"/>
        <dbReference type="EC" id="2.3.1.1"/>
    </reaction>
</comment>
<feature type="chain" id="PRO_5031646565" description="Arginine biosynthesis bifunctional protein ArgJ beta chain" evidence="7">
    <location>
        <begin position="159"/>
        <end position="394"/>
    </location>
</feature>
<comment type="catalytic activity">
    <reaction evidence="7">
        <text>N(2)-acetyl-L-ornithine + L-glutamate = N-acetyl-L-glutamate + L-ornithine</text>
        <dbReference type="Rhea" id="RHEA:15349"/>
        <dbReference type="ChEBI" id="CHEBI:29985"/>
        <dbReference type="ChEBI" id="CHEBI:44337"/>
        <dbReference type="ChEBI" id="CHEBI:46911"/>
        <dbReference type="ChEBI" id="CHEBI:57805"/>
        <dbReference type="EC" id="2.3.1.35"/>
    </reaction>
</comment>
<dbReference type="GO" id="GO:0004358">
    <property type="term" value="F:L-glutamate N-acetyltransferase activity, acting on acetyl-L-ornithine as donor"/>
    <property type="evidence" value="ECO:0007669"/>
    <property type="project" value="UniProtKB-UniRule"/>
</dbReference>
<dbReference type="EC" id="2.3.1.35" evidence="7"/>
<evidence type="ECO:0000256" key="4">
    <source>
        <dbReference type="ARBA" id="ARBA00022813"/>
    </source>
</evidence>
<evidence type="ECO:0000256" key="7">
    <source>
        <dbReference type="HAMAP-Rule" id="MF_03124"/>
    </source>
</evidence>
<feature type="binding site" evidence="7">
    <location>
        <position position="244"/>
    </location>
    <ligand>
        <name>substrate</name>
    </ligand>
</feature>
<feature type="binding site" evidence="7">
    <location>
        <position position="389"/>
    </location>
    <ligand>
        <name>substrate</name>
    </ligand>
</feature>